<dbReference type="SUPFAM" id="SSF51261">
    <property type="entry name" value="Duplicated hybrid motif"/>
    <property type="match status" value="1"/>
</dbReference>
<accession>A0A3S8ZTY7</accession>
<dbReference type="GO" id="GO:0004222">
    <property type="term" value="F:metalloendopeptidase activity"/>
    <property type="evidence" value="ECO:0007669"/>
    <property type="project" value="TreeGrafter"/>
</dbReference>
<dbReference type="InterPro" id="IPR011055">
    <property type="entry name" value="Dup_hybrid_motif"/>
</dbReference>
<feature type="coiled-coil region" evidence="1">
    <location>
        <begin position="25"/>
        <end position="83"/>
    </location>
</feature>
<feature type="coiled-coil region" evidence="1">
    <location>
        <begin position="158"/>
        <end position="279"/>
    </location>
</feature>
<dbReference type="AlphaFoldDB" id="A0A3S8ZTY7"/>
<dbReference type="OrthoDB" id="9784703at2"/>
<dbReference type="KEGG" id="iod:EJO50_10620"/>
<keyword evidence="1" id="KW-0175">Coiled coil</keyword>
<dbReference type="InterPro" id="IPR050570">
    <property type="entry name" value="Cell_wall_metabolism_enzyme"/>
</dbReference>
<organism evidence="4 5">
    <name type="scientific">Iodobacter ciconiae</name>
    <dbReference type="NCBI Taxonomy" id="2496266"/>
    <lineage>
        <taxon>Bacteria</taxon>
        <taxon>Pseudomonadati</taxon>
        <taxon>Pseudomonadota</taxon>
        <taxon>Betaproteobacteria</taxon>
        <taxon>Neisseriales</taxon>
        <taxon>Chitinibacteraceae</taxon>
        <taxon>Iodobacter</taxon>
    </lineage>
</organism>
<feature type="domain" description="M23ase beta-sheet core" evidence="3">
    <location>
        <begin position="336"/>
        <end position="430"/>
    </location>
</feature>
<dbReference type="Gene3D" id="2.70.70.10">
    <property type="entry name" value="Glucose Permease (Domain IIA)"/>
    <property type="match status" value="1"/>
</dbReference>
<evidence type="ECO:0000256" key="2">
    <source>
        <dbReference type="SAM" id="SignalP"/>
    </source>
</evidence>
<reference evidence="4 5" key="1">
    <citation type="submission" date="2018-12" db="EMBL/GenBank/DDBJ databases">
        <title>Complete genome sequence of Iodobacter sp. H11R3.</title>
        <authorList>
            <person name="Bae J.-W."/>
        </authorList>
    </citation>
    <scope>NUCLEOTIDE SEQUENCE [LARGE SCALE GENOMIC DNA]</scope>
    <source>
        <strain evidence="4 5">H11R3</strain>
    </source>
</reference>
<dbReference type="PANTHER" id="PTHR21666">
    <property type="entry name" value="PEPTIDASE-RELATED"/>
    <property type="match status" value="1"/>
</dbReference>
<proteinExistence type="predicted"/>
<dbReference type="InterPro" id="IPR016047">
    <property type="entry name" value="M23ase_b-sheet_dom"/>
</dbReference>
<dbReference type="RefSeq" id="WP_125974014.1">
    <property type="nucleotide sequence ID" value="NZ_CP034433.1"/>
</dbReference>
<sequence length="435" mass="47810">MLRALFLLMLTTGALAAPAAPAVPKQESEARQAELKDLRGQLQELKKDLAANESHRSEASDALKDAETAISDANRVLSSMQQEQALTSVEISRLESDISRTRKGIQASQLRLGQILRTRYKAGQIEAWRLLLNQQDPNQVSRELTYYRYISRSQLQLANKLETQLSELSRLSEDIRQKNESLQQLARKKKQQKEMLVSEQQEKQQIVSNLSQEISSQRNQIQKLAADEKRLTGLVDKLNAIIKRQELERTRKAAQAKLLAEKKTRERAARNAAAQAKAKAAGKPAPKAEPEPEVTTVQPAAEQSGQAFASLKGKLRLPIKGEITGRYGAARGEGGQWKGIFIRAASGQSVKAVASGRVVFAEWLRGFGNMLIIDHGGGYMSIYAANESILKQVGDTIKAGDSIATSGNSGGMADSGLYFELRQNSRPIDPLAWAG</sequence>
<dbReference type="FunFam" id="2.70.70.10:FF:000003">
    <property type="entry name" value="Murein hydrolase activator EnvC"/>
    <property type="match status" value="1"/>
</dbReference>
<protein>
    <submittedName>
        <fullName evidence="4">Peptidase M23</fullName>
    </submittedName>
</protein>
<gene>
    <name evidence="4" type="ORF">EJO50_10620</name>
</gene>
<evidence type="ECO:0000259" key="3">
    <source>
        <dbReference type="Pfam" id="PF01551"/>
    </source>
</evidence>
<name>A0A3S8ZTY7_9NEIS</name>
<dbReference type="Gene3D" id="6.10.250.3150">
    <property type="match status" value="1"/>
</dbReference>
<dbReference type="Proteomes" id="UP000282438">
    <property type="component" value="Chromosome"/>
</dbReference>
<dbReference type="PANTHER" id="PTHR21666:SF270">
    <property type="entry name" value="MUREIN HYDROLASE ACTIVATOR ENVC"/>
    <property type="match status" value="1"/>
</dbReference>
<evidence type="ECO:0000313" key="5">
    <source>
        <dbReference type="Proteomes" id="UP000282438"/>
    </source>
</evidence>
<keyword evidence="5" id="KW-1185">Reference proteome</keyword>
<feature type="signal peptide" evidence="2">
    <location>
        <begin position="1"/>
        <end position="16"/>
    </location>
</feature>
<dbReference type="Pfam" id="PF01551">
    <property type="entry name" value="Peptidase_M23"/>
    <property type="match status" value="1"/>
</dbReference>
<evidence type="ECO:0000313" key="4">
    <source>
        <dbReference type="EMBL" id="AZN36895.1"/>
    </source>
</evidence>
<feature type="chain" id="PRO_5019283074" evidence="2">
    <location>
        <begin position="17"/>
        <end position="435"/>
    </location>
</feature>
<dbReference type="EMBL" id="CP034433">
    <property type="protein sequence ID" value="AZN36895.1"/>
    <property type="molecule type" value="Genomic_DNA"/>
</dbReference>
<keyword evidence="2" id="KW-0732">Signal</keyword>
<evidence type="ECO:0000256" key="1">
    <source>
        <dbReference type="SAM" id="Coils"/>
    </source>
</evidence>
<dbReference type="CDD" id="cd12797">
    <property type="entry name" value="M23_peptidase"/>
    <property type="match status" value="1"/>
</dbReference>